<evidence type="ECO:0000256" key="1">
    <source>
        <dbReference type="SAM" id="MobiDB-lite"/>
    </source>
</evidence>
<reference evidence="2" key="1">
    <citation type="submission" date="2011-09" db="EMBL/GenBank/DDBJ databases">
        <title>Complete sequence of Halovivax ruber XH-70.</title>
        <authorList>
            <consortium name="US DOE Joint Genome Institute"/>
            <person name="Lucas S."/>
            <person name="Han J."/>
            <person name="Lapidus A."/>
            <person name="Cheng J.-F."/>
            <person name="Goodwin L."/>
            <person name="Pitluck S."/>
            <person name="Peters L."/>
            <person name="Mikhailova N."/>
            <person name="Davenport K."/>
            <person name="Detter J.C."/>
            <person name="Han C."/>
            <person name="Tapia R."/>
            <person name="Land M."/>
            <person name="Hauser L."/>
            <person name="Kyrpides N."/>
            <person name="Ivanova N."/>
            <person name="Pagani I."/>
            <person name="Sproer C."/>
            <person name="Anderson I."/>
            <person name="Woyke T."/>
        </authorList>
    </citation>
    <scope>NUCLEOTIDE SEQUENCE</scope>
    <source>
        <strain evidence="2">XH-70</strain>
    </source>
</reference>
<dbReference type="PROSITE" id="PS51318">
    <property type="entry name" value="TAT"/>
    <property type="match status" value="1"/>
</dbReference>
<dbReference type="KEGG" id="hru:Halru_2663"/>
<dbReference type="AlphaFoldDB" id="L0IEP1"/>
<organism evidence="2 3">
    <name type="scientific">Halovivax ruber (strain DSM 18193 / JCM 13892 / XH-70)</name>
    <dbReference type="NCBI Taxonomy" id="797302"/>
    <lineage>
        <taxon>Archaea</taxon>
        <taxon>Methanobacteriati</taxon>
        <taxon>Methanobacteriota</taxon>
        <taxon>Stenosarchaea group</taxon>
        <taxon>Halobacteria</taxon>
        <taxon>Halobacteriales</taxon>
        <taxon>Natrialbaceae</taxon>
        <taxon>Halovivax</taxon>
    </lineage>
</organism>
<dbReference type="HOGENOM" id="CLU_1100937_0_0_2"/>
<dbReference type="InterPro" id="IPR006311">
    <property type="entry name" value="TAT_signal"/>
</dbReference>
<evidence type="ECO:0000313" key="3">
    <source>
        <dbReference type="Proteomes" id="UP000010846"/>
    </source>
</evidence>
<sequence>MVNNKQLNRRKLLRNTAIAGGASVSASGVTAGSTDESDRSDEYTQEHAESTLFEISDGEVRVKPDHVGSPLERSAERINDLFSDDTIMIEGTYEGEFDISHLSGLEQIAEDDGVGAMHHGENSFSGDRSTWGTPYQTHRVKFDSDLSEEISYALGEMGDYATILAIVVGVSGIAYAQKVAAFAAACALYLHNRSRRFDHYNNGHGVDFRFRWAEVPTNSTCGAIIPGGTCDDISWGPFDGPVVFYDSDYGSQ</sequence>
<dbReference type="OrthoDB" id="387620at2157"/>
<gene>
    <name evidence="2" type="ordered locus">Halru_2663</name>
</gene>
<proteinExistence type="predicted"/>
<feature type="region of interest" description="Disordered" evidence="1">
    <location>
        <begin position="24"/>
        <end position="46"/>
    </location>
</feature>
<feature type="compositionally biased region" description="Low complexity" evidence="1">
    <location>
        <begin position="24"/>
        <end position="34"/>
    </location>
</feature>
<evidence type="ECO:0000313" key="2">
    <source>
        <dbReference type="EMBL" id="AGB17239.1"/>
    </source>
</evidence>
<feature type="compositionally biased region" description="Basic and acidic residues" evidence="1">
    <location>
        <begin position="36"/>
        <end position="46"/>
    </location>
</feature>
<dbReference type="Proteomes" id="UP000010846">
    <property type="component" value="Chromosome"/>
</dbReference>
<name>L0IEP1_HALRX</name>
<accession>L0IEP1</accession>
<dbReference type="EMBL" id="CP003050">
    <property type="protein sequence ID" value="AGB17239.1"/>
    <property type="molecule type" value="Genomic_DNA"/>
</dbReference>
<keyword evidence="3" id="KW-1185">Reference proteome</keyword>
<dbReference type="GeneID" id="14377278"/>
<dbReference type="RefSeq" id="WP_015301835.1">
    <property type="nucleotide sequence ID" value="NC_019964.1"/>
</dbReference>
<protein>
    <submittedName>
        <fullName evidence="2">Uncharacterized protein</fullName>
    </submittedName>
</protein>